<evidence type="ECO:0000256" key="1">
    <source>
        <dbReference type="ARBA" id="ARBA00022714"/>
    </source>
</evidence>
<dbReference type="EMBL" id="CP107028">
    <property type="protein sequence ID" value="UYG98239.1"/>
    <property type="molecule type" value="Genomic_DNA"/>
</dbReference>
<dbReference type="RefSeq" id="WP_263600294.1">
    <property type="nucleotide sequence ID" value="NZ_CP107028.1"/>
</dbReference>
<dbReference type="PROSITE" id="PS51296">
    <property type="entry name" value="RIESKE"/>
    <property type="match status" value="1"/>
</dbReference>
<name>A0AA46P981_CYTFI</name>
<keyword evidence="3" id="KW-0408">Iron</keyword>
<gene>
    <name evidence="7" type="ORF">OD459_25550</name>
</gene>
<organism evidence="7 8">
    <name type="scientific">Cytobacillus firmus</name>
    <name type="common">Bacillus firmus</name>
    <dbReference type="NCBI Taxonomy" id="1399"/>
    <lineage>
        <taxon>Bacteria</taxon>
        <taxon>Bacillati</taxon>
        <taxon>Bacillota</taxon>
        <taxon>Bacilli</taxon>
        <taxon>Bacillales</taxon>
        <taxon>Bacillaceae</taxon>
        <taxon>Cytobacillus</taxon>
    </lineage>
</organism>
<dbReference type="EC" id="1.20.9.1" evidence="7"/>
<dbReference type="PANTHER" id="PTHR10134">
    <property type="entry name" value="CYTOCHROME B-C1 COMPLEX SUBUNIT RIESKE, MITOCHONDRIAL"/>
    <property type="match status" value="1"/>
</dbReference>
<reference evidence="7" key="1">
    <citation type="submission" date="2022-10" db="EMBL/GenBank/DDBJ databases">
        <title>Mechanism of multi-heavy metal repair in Cytobacillus Firmus M7.</title>
        <authorList>
            <person name="Li X."/>
            <person name="Yu C."/>
        </authorList>
    </citation>
    <scope>NUCLEOTIDE SEQUENCE</scope>
    <source>
        <strain evidence="7">M7</strain>
        <plasmid evidence="7">p1</plasmid>
    </source>
</reference>
<evidence type="ECO:0000256" key="3">
    <source>
        <dbReference type="ARBA" id="ARBA00023004"/>
    </source>
</evidence>
<keyword evidence="7" id="KW-0614">Plasmid</keyword>
<dbReference type="GO" id="GO:0050611">
    <property type="term" value="F:arsenate reductase (azurin) activity"/>
    <property type="evidence" value="ECO:0007669"/>
    <property type="project" value="UniProtKB-EC"/>
</dbReference>
<dbReference type="Gene3D" id="2.102.10.10">
    <property type="entry name" value="Rieske [2Fe-2S] iron-sulphur domain"/>
    <property type="match status" value="1"/>
</dbReference>
<accession>A0AA46P981</accession>
<proteinExistence type="predicted"/>
<dbReference type="InterPro" id="IPR017941">
    <property type="entry name" value="Rieske_2Fe-2S"/>
</dbReference>
<evidence type="ECO:0000313" key="8">
    <source>
        <dbReference type="Proteomes" id="UP001163104"/>
    </source>
</evidence>
<keyword evidence="1" id="KW-0001">2Fe-2S</keyword>
<geneLocation type="plasmid" evidence="7 8">
    <name>p1</name>
</geneLocation>
<sequence>MEQENHQPSNERDKDAVLISRRRTVKAIGGGLAALGVAYLTGCTPSTRNTMTESVRTPNPTNGYPIVKIAELSSLKIDQPISFEYPLRGQVNLLIDLGKKVENGIGPSNSIVAYNQSCQHMGCPATYNSERKTLFCPCHQTTYDPSFHGTVVVGQGKAALPRIELKIENDSIYAIGVKGLIYGYRNNLLDGEYV</sequence>
<evidence type="ECO:0000256" key="5">
    <source>
        <dbReference type="ARBA" id="ARBA00023157"/>
    </source>
</evidence>
<evidence type="ECO:0000256" key="4">
    <source>
        <dbReference type="ARBA" id="ARBA00023014"/>
    </source>
</evidence>
<evidence type="ECO:0000256" key="2">
    <source>
        <dbReference type="ARBA" id="ARBA00022723"/>
    </source>
</evidence>
<evidence type="ECO:0000259" key="6">
    <source>
        <dbReference type="PROSITE" id="PS51296"/>
    </source>
</evidence>
<protein>
    <submittedName>
        <fullName evidence="7">Arsenate reductase (Azurin) small subunit</fullName>
        <ecNumber evidence="7">1.20.9.1</ecNumber>
    </submittedName>
</protein>
<keyword evidence="2" id="KW-0479">Metal-binding</keyword>
<dbReference type="AlphaFoldDB" id="A0AA46P981"/>
<dbReference type="Proteomes" id="UP001163104">
    <property type="component" value="Plasmid p1"/>
</dbReference>
<dbReference type="GO" id="GO:0051537">
    <property type="term" value="F:2 iron, 2 sulfur cluster binding"/>
    <property type="evidence" value="ECO:0007669"/>
    <property type="project" value="UniProtKB-KW"/>
</dbReference>
<dbReference type="GO" id="GO:0016705">
    <property type="term" value="F:oxidoreductase activity, acting on paired donors, with incorporation or reduction of molecular oxygen"/>
    <property type="evidence" value="ECO:0007669"/>
    <property type="project" value="UniProtKB-ARBA"/>
</dbReference>
<keyword evidence="5" id="KW-1015">Disulfide bond</keyword>
<dbReference type="InterPro" id="IPR014067">
    <property type="entry name" value="AioB/IdrB_ssu"/>
</dbReference>
<feature type="domain" description="Rieske" evidence="6">
    <location>
        <begin position="78"/>
        <end position="174"/>
    </location>
</feature>
<evidence type="ECO:0000313" key="7">
    <source>
        <dbReference type="EMBL" id="UYG98239.1"/>
    </source>
</evidence>
<dbReference type="GO" id="GO:0004497">
    <property type="term" value="F:monooxygenase activity"/>
    <property type="evidence" value="ECO:0007669"/>
    <property type="project" value="UniProtKB-ARBA"/>
</dbReference>
<keyword evidence="4" id="KW-0411">Iron-sulfur</keyword>
<dbReference type="InterPro" id="IPR036922">
    <property type="entry name" value="Rieske_2Fe-2S_sf"/>
</dbReference>
<dbReference type="NCBIfam" id="TIGR02694">
    <property type="entry name" value="arsenite_ox_S"/>
    <property type="match status" value="1"/>
</dbReference>
<keyword evidence="7" id="KW-0560">Oxidoreductase</keyword>
<dbReference type="InterPro" id="IPR014349">
    <property type="entry name" value="Rieske_Fe-S_prot"/>
</dbReference>
<dbReference type="Pfam" id="PF00355">
    <property type="entry name" value="Rieske"/>
    <property type="match status" value="1"/>
</dbReference>
<dbReference type="SUPFAM" id="SSF50022">
    <property type="entry name" value="ISP domain"/>
    <property type="match status" value="1"/>
</dbReference>
<dbReference type="GO" id="GO:0046872">
    <property type="term" value="F:metal ion binding"/>
    <property type="evidence" value="ECO:0007669"/>
    <property type="project" value="UniProtKB-KW"/>
</dbReference>